<keyword evidence="4 7" id="KW-0274">FAD</keyword>
<evidence type="ECO:0000259" key="9">
    <source>
        <dbReference type="Pfam" id="PF02770"/>
    </source>
</evidence>
<dbReference type="FunFam" id="2.40.110.10:FF:000002">
    <property type="entry name" value="Acyl-CoA dehydrogenase fadE12"/>
    <property type="match status" value="1"/>
</dbReference>
<dbReference type="SUPFAM" id="SSF56645">
    <property type="entry name" value="Acyl-CoA dehydrogenase NM domain-like"/>
    <property type="match status" value="1"/>
</dbReference>
<dbReference type="SUPFAM" id="SSF47203">
    <property type="entry name" value="Acyl-CoA dehydrogenase C-terminal domain-like"/>
    <property type="match status" value="1"/>
</dbReference>
<dbReference type="GO" id="GO:0033539">
    <property type="term" value="P:fatty acid beta-oxidation using acyl-CoA dehydrogenase"/>
    <property type="evidence" value="ECO:0007669"/>
    <property type="project" value="TreeGrafter"/>
</dbReference>
<evidence type="ECO:0000256" key="6">
    <source>
        <dbReference type="ARBA" id="ARBA00023002"/>
    </source>
</evidence>
<comment type="cofactor">
    <cofactor evidence="1 7">
        <name>FAD</name>
        <dbReference type="ChEBI" id="CHEBI:57692"/>
    </cofactor>
</comment>
<protein>
    <submittedName>
        <fullName evidence="11">Acyl-CoA dehydrogenase</fullName>
    </submittedName>
</protein>
<keyword evidence="6 7" id="KW-0560">Oxidoreductase</keyword>
<organism evidence="11 12">
    <name type="scientific">Corallococcus carmarthensis</name>
    <dbReference type="NCBI Taxonomy" id="2316728"/>
    <lineage>
        <taxon>Bacteria</taxon>
        <taxon>Pseudomonadati</taxon>
        <taxon>Myxococcota</taxon>
        <taxon>Myxococcia</taxon>
        <taxon>Myxococcales</taxon>
        <taxon>Cystobacterineae</taxon>
        <taxon>Myxococcaceae</taxon>
        <taxon>Corallococcus</taxon>
    </lineage>
</organism>
<dbReference type="InterPro" id="IPR009075">
    <property type="entry name" value="AcylCo_DH/oxidase_C"/>
</dbReference>
<dbReference type="EMBL" id="RAWE01000226">
    <property type="protein sequence ID" value="RKG96152.1"/>
    <property type="molecule type" value="Genomic_DNA"/>
</dbReference>
<name>A0A3A8JK48_9BACT</name>
<dbReference type="Pfam" id="PF00441">
    <property type="entry name" value="Acyl-CoA_dh_1"/>
    <property type="match status" value="1"/>
</dbReference>
<feature type="domain" description="Acyl-CoA dehydrogenase/oxidase N-terminal" evidence="10">
    <location>
        <begin position="18"/>
        <end position="128"/>
    </location>
</feature>
<dbReference type="InterPro" id="IPR037069">
    <property type="entry name" value="AcylCoA_DH/ox_N_sf"/>
</dbReference>
<dbReference type="GO" id="GO:0046949">
    <property type="term" value="P:fatty-acyl-CoA biosynthetic process"/>
    <property type="evidence" value="ECO:0007669"/>
    <property type="project" value="TreeGrafter"/>
</dbReference>
<evidence type="ECO:0000313" key="12">
    <source>
        <dbReference type="Proteomes" id="UP000268313"/>
    </source>
</evidence>
<feature type="domain" description="Acyl-CoA oxidase/dehydrogenase middle" evidence="9">
    <location>
        <begin position="132"/>
        <end position="226"/>
    </location>
</feature>
<dbReference type="InterPro" id="IPR046373">
    <property type="entry name" value="Acyl-CoA_Oxase/DH_mid-dom_sf"/>
</dbReference>
<evidence type="ECO:0000256" key="2">
    <source>
        <dbReference type="ARBA" id="ARBA00009347"/>
    </source>
</evidence>
<keyword evidence="3 7" id="KW-0285">Flavoprotein</keyword>
<dbReference type="FunFam" id="1.10.540.10:FF:000026">
    <property type="entry name" value="Acyl-CoA dehydrogenase medium chain"/>
    <property type="match status" value="1"/>
</dbReference>
<dbReference type="Gene3D" id="2.40.110.10">
    <property type="entry name" value="Butyryl-CoA Dehydrogenase, subunit A, domain 2"/>
    <property type="match status" value="1"/>
</dbReference>
<dbReference type="Pfam" id="PF02771">
    <property type="entry name" value="Acyl-CoA_dh_N"/>
    <property type="match status" value="1"/>
</dbReference>
<dbReference type="AlphaFoldDB" id="A0A3A8JK48"/>
<dbReference type="OrthoDB" id="9765339at2"/>
<evidence type="ECO:0000313" key="11">
    <source>
        <dbReference type="EMBL" id="RKG96152.1"/>
    </source>
</evidence>
<dbReference type="Gene3D" id="1.10.540.10">
    <property type="entry name" value="Acyl-CoA dehydrogenase/oxidase, N-terminal domain"/>
    <property type="match status" value="1"/>
</dbReference>
<keyword evidence="5" id="KW-0809">Transit peptide</keyword>
<dbReference type="InterPro" id="IPR009100">
    <property type="entry name" value="AcylCoA_DH/oxidase_NM_dom_sf"/>
</dbReference>
<evidence type="ECO:0000256" key="3">
    <source>
        <dbReference type="ARBA" id="ARBA00022630"/>
    </source>
</evidence>
<evidence type="ECO:0000256" key="4">
    <source>
        <dbReference type="ARBA" id="ARBA00022827"/>
    </source>
</evidence>
<dbReference type="Pfam" id="PF02770">
    <property type="entry name" value="Acyl-CoA_dh_M"/>
    <property type="match status" value="1"/>
</dbReference>
<dbReference type="InterPro" id="IPR013786">
    <property type="entry name" value="AcylCoA_DH/ox_N"/>
</dbReference>
<keyword evidence="12" id="KW-1185">Reference proteome</keyword>
<dbReference type="InterPro" id="IPR006091">
    <property type="entry name" value="Acyl-CoA_Oxase/DH_mid-dom"/>
</dbReference>
<evidence type="ECO:0000259" key="10">
    <source>
        <dbReference type="Pfam" id="PF02771"/>
    </source>
</evidence>
<dbReference type="InterPro" id="IPR052033">
    <property type="entry name" value="Glutaryl-CoA_DH_mitochondrial"/>
</dbReference>
<dbReference type="PANTHER" id="PTHR42807">
    <property type="entry name" value="GLUTARYL-COA DEHYDROGENASE, MITOCHONDRIAL"/>
    <property type="match status" value="1"/>
</dbReference>
<gene>
    <name evidence="11" type="ORF">D7X32_36960</name>
</gene>
<dbReference type="RefSeq" id="WP_120607234.1">
    <property type="nucleotide sequence ID" value="NZ_JABFJX010000408.1"/>
</dbReference>
<proteinExistence type="inferred from homology"/>
<evidence type="ECO:0000259" key="8">
    <source>
        <dbReference type="Pfam" id="PF00441"/>
    </source>
</evidence>
<accession>A0A3A8JK48</accession>
<evidence type="ECO:0000256" key="1">
    <source>
        <dbReference type="ARBA" id="ARBA00001974"/>
    </source>
</evidence>
<dbReference type="GO" id="GO:0050660">
    <property type="term" value="F:flavin adenine dinucleotide binding"/>
    <property type="evidence" value="ECO:0007669"/>
    <property type="project" value="InterPro"/>
</dbReference>
<reference evidence="12" key="1">
    <citation type="submission" date="2018-09" db="EMBL/GenBank/DDBJ databases">
        <authorList>
            <person name="Livingstone P.G."/>
            <person name="Whitworth D.E."/>
        </authorList>
    </citation>
    <scope>NUCLEOTIDE SEQUENCE [LARGE SCALE GENOMIC DNA]</scope>
    <source>
        <strain evidence="12">CA043D</strain>
    </source>
</reference>
<dbReference type="GO" id="GO:0000062">
    <property type="term" value="F:fatty-acyl-CoA binding"/>
    <property type="evidence" value="ECO:0007669"/>
    <property type="project" value="TreeGrafter"/>
</dbReference>
<dbReference type="GO" id="GO:0004361">
    <property type="term" value="F:glutaryl-CoA dehydrogenase activity"/>
    <property type="evidence" value="ECO:0007669"/>
    <property type="project" value="TreeGrafter"/>
</dbReference>
<sequence>MPRADITDLFRIDDLLSAEEKAARDAVARFVDAEVLPIIGKHFRDGTFPAHLIPGLAELGVLGANLQGYGCAGMNTVSYGLVLQELERGDSGLRSFASVQGSLCMFPIHTFGSEEQKTRFLPGMAKGQLIGCFGLTEPDFGSNPGGMRARARKDGDSWVLNGTKAWITNGSIADVAVVWAKTDDGGPESVRGFLVEKGMPGFSAREIPGKFSLRASRTSELSFQDVRVPDRNVLPGVVGLKGPLSCLNNARAGIAFAVTGAAIACFEGAREYALSRTQFDGKSIAGYQLTQEKLADMLQEIVKAQLLSLRLARLKDEGKSNPVMVSLAKRNNVKSALDIARVARSIYGANGITDDYPPVRHMLNLESVFTYEGTHEVHTLVLGKAITGIDAFG</sequence>
<evidence type="ECO:0000256" key="7">
    <source>
        <dbReference type="RuleBase" id="RU362125"/>
    </source>
</evidence>
<feature type="domain" description="Acyl-CoA dehydrogenase/oxidase C-terminal" evidence="8">
    <location>
        <begin position="240"/>
        <end position="386"/>
    </location>
</feature>
<dbReference type="PANTHER" id="PTHR42807:SF1">
    <property type="entry name" value="GLUTARYL-COA DEHYDROGENASE, MITOCHONDRIAL"/>
    <property type="match status" value="1"/>
</dbReference>
<dbReference type="Proteomes" id="UP000268313">
    <property type="component" value="Unassembled WGS sequence"/>
</dbReference>
<comment type="caution">
    <text evidence="11">The sequence shown here is derived from an EMBL/GenBank/DDBJ whole genome shotgun (WGS) entry which is preliminary data.</text>
</comment>
<evidence type="ECO:0000256" key="5">
    <source>
        <dbReference type="ARBA" id="ARBA00022946"/>
    </source>
</evidence>
<dbReference type="Gene3D" id="1.20.140.10">
    <property type="entry name" value="Butyryl-CoA Dehydrogenase, subunit A, domain 3"/>
    <property type="match status" value="1"/>
</dbReference>
<dbReference type="InterPro" id="IPR036250">
    <property type="entry name" value="AcylCo_DH-like_C"/>
</dbReference>
<comment type="similarity">
    <text evidence="2 7">Belongs to the acyl-CoA dehydrogenase family.</text>
</comment>